<evidence type="ECO:0000313" key="21">
    <source>
        <dbReference type="Proteomes" id="UP000295106"/>
    </source>
</evidence>
<feature type="binding site" evidence="18">
    <location>
        <position position="156"/>
    </location>
    <ligand>
        <name>Mg(2+)</name>
        <dbReference type="ChEBI" id="CHEBI:18420"/>
    </ligand>
</feature>
<dbReference type="InterPro" id="IPR040442">
    <property type="entry name" value="Pyrv_kinase-like_dom_sf"/>
</dbReference>
<evidence type="ECO:0000256" key="14">
    <source>
        <dbReference type="ARBA" id="ARBA00032495"/>
    </source>
</evidence>
<dbReference type="GO" id="GO:0006107">
    <property type="term" value="P:oxaloacetate metabolic process"/>
    <property type="evidence" value="ECO:0007669"/>
    <property type="project" value="TreeGrafter"/>
</dbReference>
<comment type="caution">
    <text evidence="20">The sequence shown here is derived from an EMBL/GenBank/DDBJ whole genome shotgun (WGS) entry which is preliminary data.</text>
</comment>
<dbReference type="NCBIfam" id="TIGR01588">
    <property type="entry name" value="citE"/>
    <property type="match status" value="1"/>
</dbReference>
<dbReference type="InterPro" id="IPR005000">
    <property type="entry name" value="Aldolase/citrate-lyase_domain"/>
</dbReference>
<dbReference type="GO" id="GO:0009346">
    <property type="term" value="C:ATP-independent citrate lyase complex"/>
    <property type="evidence" value="ECO:0007669"/>
    <property type="project" value="InterPro"/>
</dbReference>
<organism evidence="20 21">
    <name type="scientific">Rubrivivax gelatinosus</name>
    <name type="common">Rhodocyclus gelatinosus</name>
    <name type="synonym">Rhodopseudomonas gelatinosa</name>
    <dbReference type="NCBI Taxonomy" id="28068"/>
    <lineage>
        <taxon>Bacteria</taxon>
        <taxon>Pseudomonadati</taxon>
        <taxon>Pseudomonadota</taxon>
        <taxon>Betaproteobacteria</taxon>
        <taxon>Burkholderiales</taxon>
        <taxon>Sphaerotilaceae</taxon>
        <taxon>Rubrivivax</taxon>
    </lineage>
</organism>
<dbReference type="Proteomes" id="UP000295106">
    <property type="component" value="Unassembled WGS sequence"/>
</dbReference>
<dbReference type="InterPro" id="IPR006475">
    <property type="entry name" value="Citrate_lyase_beta_bac"/>
</dbReference>
<evidence type="ECO:0000256" key="15">
    <source>
        <dbReference type="ARBA" id="ARBA00048308"/>
    </source>
</evidence>
<dbReference type="RefSeq" id="WP_132649223.1">
    <property type="nucleotide sequence ID" value="NZ_CP181386.1"/>
</dbReference>
<dbReference type="EC" id="4.1.3.6" evidence="7"/>
<evidence type="ECO:0000256" key="13">
    <source>
        <dbReference type="ARBA" id="ARBA00030255"/>
    </source>
</evidence>
<evidence type="ECO:0000256" key="1">
    <source>
        <dbReference type="ARBA" id="ARBA00001946"/>
    </source>
</evidence>
<dbReference type="EC" id="4.1.3.34" evidence="6"/>
<feature type="binding site" evidence="17">
    <location>
        <position position="66"/>
    </location>
    <ligand>
        <name>substrate</name>
    </ligand>
</feature>
<dbReference type="PIRSF" id="PIRSF015582">
    <property type="entry name" value="Cit_lyase_B"/>
    <property type="match status" value="1"/>
</dbReference>
<protein>
    <recommendedName>
        <fullName evidence="8">Citrate lyase subunit beta</fullName>
        <ecNumber evidence="6">4.1.3.34</ecNumber>
        <ecNumber evidence="7">4.1.3.6</ecNumber>
    </recommendedName>
    <alternativeName>
        <fullName evidence="13">Citrate (pro-3S)-lyase subunit beta</fullName>
    </alternativeName>
    <alternativeName>
        <fullName evidence="14">Citryl-CoA lyase subunit</fullName>
    </alternativeName>
</protein>
<sequence length="290" mass="31556">MTLRRSMLFLPGANAAMLSTAFVYKPDSIMFDLEDAVSLREKDAARLLVFHALQNPAYADIETVVRINPLSTPFGLADLEAVVRAGVDIVRLPKTDSAADVHELEAQVERIERECGREVGSTRLMAAIESASGVVNALAIATASKRLVGIALAGFDYVMDMQTERGDGTELFYARCAVLHAARVAGIDAFDVVYSDVNDEAGFLREVELIRKLGFNGKSLINPRQIELLHNAYAPTEEDVEHAQRVIAAADKAEREGLGVVSLNGKMIDAPIVNHARRVLQRAQASGVRK</sequence>
<evidence type="ECO:0000256" key="10">
    <source>
        <dbReference type="ARBA" id="ARBA00022723"/>
    </source>
</evidence>
<gene>
    <name evidence="20" type="ORF">EV684_11547</name>
</gene>
<proteinExistence type="inferred from homology"/>
<dbReference type="Pfam" id="PF03328">
    <property type="entry name" value="HpcH_HpaI"/>
    <property type="match status" value="1"/>
</dbReference>
<dbReference type="SUPFAM" id="SSF51621">
    <property type="entry name" value="Phosphoenolpyruvate/pyruvate domain"/>
    <property type="match status" value="1"/>
</dbReference>
<evidence type="ECO:0000256" key="18">
    <source>
        <dbReference type="PIRSR" id="PIRSR015582-2"/>
    </source>
</evidence>
<evidence type="ECO:0000256" key="6">
    <source>
        <dbReference type="ARBA" id="ARBA00012258"/>
    </source>
</evidence>
<evidence type="ECO:0000256" key="3">
    <source>
        <dbReference type="ARBA" id="ARBA00004496"/>
    </source>
</evidence>
<feature type="binding site" evidence="18">
    <location>
        <position position="129"/>
    </location>
    <ligand>
        <name>Mg(2+)</name>
        <dbReference type="ChEBI" id="CHEBI:18420"/>
    </ligand>
</feature>
<evidence type="ECO:0000256" key="4">
    <source>
        <dbReference type="ARBA" id="ARBA00005549"/>
    </source>
</evidence>
<dbReference type="OrthoDB" id="348111at2"/>
<evidence type="ECO:0000256" key="9">
    <source>
        <dbReference type="ARBA" id="ARBA00022490"/>
    </source>
</evidence>
<keyword evidence="9" id="KW-0963">Cytoplasm</keyword>
<keyword evidence="10 18" id="KW-0479">Metal-binding</keyword>
<dbReference type="GO" id="GO:0005737">
    <property type="term" value="C:cytoplasm"/>
    <property type="evidence" value="ECO:0007669"/>
    <property type="project" value="UniProtKB-SubCell"/>
</dbReference>
<dbReference type="PANTHER" id="PTHR32308:SF10">
    <property type="entry name" value="CITRATE LYASE SUBUNIT BETA"/>
    <property type="match status" value="1"/>
</dbReference>
<evidence type="ECO:0000256" key="17">
    <source>
        <dbReference type="PIRSR" id="PIRSR015582-1"/>
    </source>
</evidence>
<keyword evidence="11 18" id="KW-0460">Magnesium</keyword>
<dbReference type="Gene3D" id="3.20.20.60">
    <property type="entry name" value="Phosphoenolpyruvate-binding domains"/>
    <property type="match status" value="1"/>
</dbReference>
<comment type="similarity">
    <text evidence="4">Belongs to the HpcH/HpaI aldolase family. Citrate lyase beta subunit subfamily.</text>
</comment>
<evidence type="ECO:0000256" key="7">
    <source>
        <dbReference type="ARBA" id="ARBA00012914"/>
    </source>
</evidence>
<dbReference type="EMBL" id="SLXD01000015">
    <property type="protein sequence ID" value="TCO99254.1"/>
    <property type="molecule type" value="Genomic_DNA"/>
</dbReference>
<dbReference type="PANTHER" id="PTHR32308">
    <property type="entry name" value="LYASE BETA SUBUNIT, PUTATIVE (AFU_ORTHOLOGUE AFUA_4G13030)-RELATED"/>
    <property type="match status" value="1"/>
</dbReference>
<evidence type="ECO:0000256" key="8">
    <source>
        <dbReference type="ARBA" id="ARBA00015712"/>
    </source>
</evidence>
<evidence type="ECO:0000256" key="12">
    <source>
        <dbReference type="ARBA" id="ARBA00023239"/>
    </source>
</evidence>
<comment type="subcellular location">
    <subcellularLocation>
        <location evidence="3">Cytoplasm</location>
    </subcellularLocation>
</comment>
<dbReference type="GO" id="GO:0006084">
    <property type="term" value="P:acetyl-CoA metabolic process"/>
    <property type="evidence" value="ECO:0007669"/>
    <property type="project" value="InterPro"/>
</dbReference>
<accession>A0A4R2M3B2</accession>
<comment type="cofactor">
    <cofactor evidence="1">
        <name>Mg(2+)</name>
        <dbReference type="ChEBI" id="CHEBI:18420"/>
    </cofactor>
</comment>
<dbReference type="GeneID" id="99685258"/>
<evidence type="ECO:0000256" key="11">
    <source>
        <dbReference type="ARBA" id="ARBA00022842"/>
    </source>
</evidence>
<reference evidence="20 21" key="1">
    <citation type="submission" date="2019-03" db="EMBL/GenBank/DDBJ databases">
        <title>Genomic Encyclopedia of Type Strains, Phase IV (KMG-IV): sequencing the most valuable type-strain genomes for metagenomic binning, comparative biology and taxonomic classification.</title>
        <authorList>
            <person name="Goeker M."/>
        </authorList>
    </citation>
    <scope>NUCLEOTIDE SEQUENCE [LARGE SCALE GENOMIC DNA]</scope>
    <source>
        <strain evidence="20 21">DSM 1709</strain>
    </source>
</reference>
<keyword evidence="12 20" id="KW-0456">Lyase</keyword>
<dbReference type="GO" id="GO:0008816">
    <property type="term" value="F:citryl-CoA lyase activity"/>
    <property type="evidence" value="ECO:0007669"/>
    <property type="project" value="UniProtKB-EC"/>
</dbReference>
<comment type="subunit">
    <text evidence="5">Oligomer with a subunit composition of (alpha,beta,gamma)6.</text>
</comment>
<evidence type="ECO:0000256" key="2">
    <source>
        <dbReference type="ARBA" id="ARBA00003671"/>
    </source>
</evidence>
<evidence type="ECO:0000259" key="19">
    <source>
        <dbReference type="Pfam" id="PF03328"/>
    </source>
</evidence>
<feature type="domain" description="HpcH/HpaI aldolase/citrate lyase" evidence="19">
    <location>
        <begin position="5"/>
        <end position="223"/>
    </location>
</feature>
<dbReference type="GO" id="GO:0008815">
    <property type="term" value="F:citrate (pro-3S)-lyase activity"/>
    <property type="evidence" value="ECO:0007669"/>
    <property type="project" value="UniProtKB-EC"/>
</dbReference>
<evidence type="ECO:0000256" key="5">
    <source>
        <dbReference type="ARBA" id="ARBA00011382"/>
    </source>
</evidence>
<dbReference type="FunFam" id="3.20.20.60:FF:000008">
    <property type="entry name" value="Citrate (Pro-3S)-lyase subunit beta"/>
    <property type="match status" value="1"/>
</dbReference>
<evidence type="ECO:0000256" key="16">
    <source>
        <dbReference type="ARBA" id="ARBA00049110"/>
    </source>
</evidence>
<dbReference type="AlphaFoldDB" id="A0A4R2M3B2"/>
<evidence type="ECO:0000313" key="20">
    <source>
        <dbReference type="EMBL" id="TCO99254.1"/>
    </source>
</evidence>
<comment type="catalytic activity">
    <reaction evidence="15">
        <text>citrate = oxaloacetate + acetate</text>
        <dbReference type="Rhea" id="RHEA:10760"/>
        <dbReference type="ChEBI" id="CHEBI:16452"/>
        <dbReference type="ChEBI" id="CHEBI:16947"/>
        <dbReference type="ChEBI" id="CHEBI:30089"/>
        <dbReference type="EC" id="4.1.3.6"/>
    </reaction>
</comment>
<dbReference type="InterPro" id="IPR011206">
    <property type="entry name" value="Citrate_lyase_beta/mcl1/mcl2"/>
</dbReference>
<name>A0A4R2M3B2_RUBGE</name>
<comment type="catalytic activity">
    <reaction evidence="16">
        <text>(3S)-citryl-CoA = oxaloacetate + acetyl-CoA</text>
        <dbReference type="Rhea" id="RHEA:20812"/>
        <dbReference type="ChEBI" id="CHEBI:16452"/>
        <dbReference type="ChEBI" id="CHEBI:57288"/>
        <dbReference type="ChEBI" id="CHEBI:57321"/>
        <dbReference type="EC" id="4.1.3.34"/>
    </reaction>
</comment>
<feature type="binding site" evidence="17">
    <location>
        <position position="129"/>
    </location>
    <ligand>
        <name>substrate</name>
    </ligand>
</feature>
<dbReference type="InterPro" id="IPR015813">
    <property type="entry name" value="Pyrv/PenolPyrv_kinase-like_dom"/>
</dbReference>
<comment type="function">
    <text evidence="2">Represents a citryl-ACP lyase.</text>
</comment>
<dbReference type="GO" id="GO:0000287">
    <property type="term" value="F:magnesium ion binding"/>
    <property type="evidence" value="ECO:0007669"/>
    <property type="project" value="TreeGrafter"/>
</dbReference>